<dbReference type="Pfam" id="PF13127">
    <property type="entry name" value="DUF3955"/>
    <property type="match status" value="1"/>
</dbReference>
<evidence type="ECO:0008006" key="11">
    <source>
        <dbReference type="Google" id="ProtNLM"/>
    </source>
</evidence>
<keyword evidence="3 6" id="KW-1133">Transmembrane helix</keyword>
<feature type="transmembrane region" description="Helical" evidence="6">
    <location>
        <begin position="388"/>
        <end position="408"/>
    </location>
</feature>
<dbReference type="PANTHER" id="PTHR23051:SF0">
    <property type="entry name" value="SOLUTE CARRIER FAMILY 35 MEMBER F5"/>
    <property type="match status" value="1"/>
</dbReference>
<organism evidence="9 10">
    <name type="scientific">Polychaeton citri CBS 116435</name>
    <dbReference type="NCBI Taxonomy" id="1314669"/>
    <lineage>
        <taxon>Eukaryota</taxon>
        <taxon>Fungi</taxon>
        <taxon>Dikarya</taxon>
        <taxon>Ascomycota</taxon>
        <taxon>Pezizomycotina</taxon>
        <taxon>Dothideomycetes</taxon>
        <taxon>Dothideomycetidae</taxon>
        <taxon>Capnodiales</taxon>
        <taxon>Capnodiaceae</taxon>
        <taxon>Polychaeton</taxon>
    </lineage>
</organism>
<feature type="transmembrane region" description="Helical" evidence="6">
    <location>
        <begin position="414"/>
        <end position="431"/>
    </location>
</feature>
<dbReference type="InterPro" id="IPR025016">
    <property type="entry name" value="DUF3955"/>
</dbReference>
<feature type="compositionally biased region" description="Basic and acidic residues" evidence="5">
    <location>
        <begin position="435"/>
        <end position="446"/>
    </location>
</feature>
<feature type="region of interest" description="Disordered" evidence="5">
    <location>
        <begin position="435"/>
        <end position="457"/>
    </location>
</feature>
<dbReference type="AlphaFoldDB" id="A0A9P4QCH0"/>
<dbReference type="EMBL" id="MU003775">
    <property type="protein sequence ID" value="KAF2723665.1"/>
    <property type="molecule type" value="Genomic_DNA"/>
</dbReference>
<feature type="domain" description="DUF3955" evidence="8">
    <location>
        <begin position="53"/>
        <end position="103"/>
    </location>
</feature>
<feature type="transmembrane region" description="Helical" evidence="6">
    <location>
        <begin position="322"/>
        <end position="346"/>
    </location>
</feature>
<feature type="transmembrane region" description="Helical" evidence="6">
    <location>
        <begin position="218"/>
        <end position="238"/>
    </location>
</feature>
<dbReference type="GO" id="GO:0000329">
    <property type="term" value="C:fungal-type vacuole membrane"/>
    <property type="evidence" value="ECO:0007669"/>
    <property type="project" value="TreeGrafter"/>
</dbReference>
<evidence type="ECO:0000256" key="4">
    <source>
        <dbReference type="ARBA" id="ARBA00023136"/>
    </source>
</evidence>
<feature type="transmembrane region" description="Helical" evidence="6">
    <location>
        <begin position="289"/>
        <end position="310"/>
    </location>
</feature>
<dbReference type="PANTHER" id="PTHR23051">
    <property type="entry name" value="SOLUTE CARRIER FAMILY 35, MEMBER F5"/>
    <property type="match status" value="1"/>
</dbReference>
<keyword evidence="2 6" id="KW-0812">Transmembrane</keyword>
<evidence type="ECO:0000256" key="2">
    <source>
        <dbReference type="ARBA" id="ARBA00022692"/>
    </source>
</evidence>
<evidence type="ECO:0000256" key="1">
    <source>
        <dbReference type="ARBA" id="ARBA00004141"/>
    </source>
</evidence>
<evidence type="ECO:0000313" key="10">
    <source>
        <dbReference type="Proteomes" id="UP000799441"/>
    </source>
</evidence>
<comment type="subcellular location">
    <subcellularLocation>
        <location evidence="1">Membrane</location>
        <topology evidence="1">Multi-pass membrane protein</topology>
    </subcellularLocation>
</comment>
<dbReference type="Pfam" id="PF00892">
    <property type="entry name" value="EamA"/>
    <property type="match status" value="1"/>
</dbReference>
<keyword evidence="4 6" id="KW-0472">Membrane</keyword>
<reference evidence="9" key="1">
    <citation type="journal article" date="2020" name="Stud. Mycol.">
        <title>101 Dothideomycetes genomes: a test case for predicting lifestyles and emergence of pathogens.</title>
        <authorList>
            <person name="Haridas S."/>
            <person name="Albert R."/>
            <person name="Binder M."/>
            <person name="Bloem J."/>
            <person name="Labutti K."/>
            <person name="Salamov A."/>
            <person name="Andreopoulos B."/>
            <person name="Baker S."/>
            <person name="Barry K."/>
            <person name="Bills G."/>
            <person name="Bluhm B."/>
            <person name="Cannon C."/>
            <person name="Castanera R."/>
            <person name="Culley D."/>
            <person name="Daum C."/>
            <person name="Ezra D."/>
            <person name="Gonzalez J."/>
            <person name="Henrissat B."/>
            <person name="Kuo A."/>
            <person name="Liang C."/>
            <person name="Lipzen A."/>
            <person name="Lutzoni F."/>
            <person name="Magnuson J."/>
            <person name="Mondo S."/>
            <person name="Nolan M."/>
            <person name="Ohm R."/>
            <person name="Pangilinan J."/>
            <person name="Park H.-J."/>
            <person name="Ramirez L."/>
            <person name="Alfaro M."/>
            <person name="Sun H."/>
            <person name="Tritt A."/>
            <person name="Yoshinaga Y."/>
            <person name="Zwiers L.-H."/>
            <person name="Turgeon B."/>
            <person name="Goodwin S."/>
            <person name="Spatafora J."/>
            <person name="Crous P."/>
            <person name="Grigoriev I."/>
        </authorList>
    </citation>
    <scope>NUCLEOTIDE SEQUENCE</scope>
    <source>
        <strain evidence="9">CBS 116435</strain>
    </source>
</reference>
<feature type="transmembrane region" description="Helical" evidence="6">
    <location>
        <begin position="358"/>
        <end position="381"/>
    </location>
</feature>
<dbReference type="InterPro" id="IPR037185">
    <property type="entry name" value="EmrE-like"/>
</dbReference>
<dbReference type="OrthoDB" id="1436450at2759"/>
<proteinExistence type="predicted"/>
<protein>
    <recommendedName>
        <fullName evidence="11">EamA domain-containing protein</fullName>
    </recommendedName>
</protein>
<feature type="transmembrane region" description="Helical" evidence="6">
    <location>
        <begin position="250"/>
        <end position="269"/>
    </location>
</feature>
<dbReference type="SUPFAM" id="SSF103481">
    <property type="entry name" value="Multidrug resistance efflux transporter EmrE"/>
    <property type="match status" value="1"/>
</dbReference>
<evidence type="ECO:0000259" key="7">
    <source>
        <dbReference type="Pfam" id="PF00892"/>
    </source>
</evidence>
<accession>A0A9P4QCH0</accession>
<dbReference type="InterPro" id="IPR000620">
    <property type="entry name" value="EamA_dom"/>
</dbReference>
<feature type="domain" description="EamA" evidence="7">
    <location>
        <begin position="204"/>
        <end position="264"/>
    </location>
</feature>
<evidence type="ECO:0000256" key="6">
    <source>
        <dbReference type="SAM" id="Phobius"/>
    </source>
</evidence>
<feature type="transmembrane region" description="Helical" evidence="6">
    <location>
        <begin position="195"/>
        <end position="212"/>
    </location>
</feature>
<sequence>MSRIEPTMPVAVASTYRDNEDETSEERLGPNASVFAADSTTMDAYKRFGRRAVGMFLLMLTVFLWTASNFLASTIFADDTYSKPYFVTYINTASFIIPLIPILIQKAIKHPEEMNHWRNSVRAKLPWMRYSPLGNRAEDESEAPYKVDGDTEDPMLSSQDLLLPDPMESSQTILARTPSCSSSDGQLSLKDTLKLSLEFCMLWFLANYFVAACLEYTTVASSTILTSTSSVFTLLFGAVFRVERFTIRKLLAVLASLAGIALISCMDLTGETNDDEHRGDFPQKSLRELAIGDLLAFLSAVMYGLYSVFMKKRIEDETRVNMPLFFGLVGTVNIFILWPGFFILHYTGIEKFELPPTSTVTIIISANSLASLVSDIAWAYAVLLTSPIVVTVGLSMTIPLSLVGQMVLNNQTSGWLYWVGALVVVLSFLFVNEEEKKEEVEAPTRDEESDTTLPSTS</sequence>
<name>A0A9P4QCH0_9PEZI</name>
<evidence type="ECO:0000256" key="5">
    <source>
        <dbReference type="SAM" id="MobiDB-lite"/>
    </source>
</evidence>
<gene>
    <name evidence="9" type="ORF">K431DRAFT_282762</name>
</gene>
<comment type="caution">
    <text evidence="9">The sequence shown here is derived from an EMBL/GenBank/DDBJ whole genome shotgun (WGS) entry which is preliminary data.</text>
</comment>
<keyword evidence="10" id="KW-1185">Reference proteome</keyword>
<feature type="transmembrane region" description="Helical" evidence="6">
    <location>
        <begin position="52"/>
        <end position="72"/>
    </location>
</feature>
<feature type="transmembrane region" description="Helical" evidence="6">
    <location>
        <begin position="84"/>
        <end position="104"/>
    </location>
</feature>
<evidence type="ECO:0000259" key="8">
    <source>
        <dbReference type="Pfam" id="PF13127"/>
    </source>
</evidence>
<dbReference type="Proteomes" id="UP000799441">
    <property type="component" value="Unassembled WGS sequence"/>
</dbReference>
<evidence type="ECO:0000313" key="9">
    <source>
        <dbReference type="EMBL" id="KAF2723665.1"/>
    </source>
</evidence>
<evidence type="ECO:0000256" key="3">
    <source>
        <dbReference type="ARBA" id="ARBA00022989"/>
    </source>
</evidence>